<evidence type="ECO:0000256" key="3">
    <source>
        <dbReference type="ARBA" id="ARBA00022730"/>
    </source>
</evidence>
<dbReference type="GO" id="GO:1990904">
    <property type="term" value="C:ribonucleoprotein complex"/>
    <property type="evidence" value="ECO:0007669"/>
    <property type="project" value="UniProtKB-KW"/>
</dbReference>
<evidence type="ECO:0000313" key="7">
    <source>
        <dbReference type="Proteomes" id="UP000377803"/>
    </source>
</evidence>
<gene>
    <name evidence="6" type="primary">rps8p</name>
    <name evidence="6" type="ORF">LC1Nh_1101</name>
</gene>
<keyword evidence="3" id="KW-0694">RNA-binding</keyword>
<dbReference type="NCBIfam" id="NF003115">
    <property type="entry name" value="PRK04034.1"/>
    <property type="match status" value="1"/>
</dbReference>
<proteinExistence type="inferred from homology"/>
<evidence type="ECO:0000256" key="2">
    <source>
        <dbReference type="ARBA" id="ARBA00006471"/>
    </source>
</evidence>
<dbReference type="GO" id="GO:0005840">
    <property type="term" value="C:ribosome"/>
    <property type="evidence" value="ECO:0007669"/>
    <property type="project" value="UniProtKB-KW"/>
</dbReference>
<dbReference type="GeneID" id="42365500"/>
<dbReference type="FunFam" id="3.30.1490.10:FF:000002">
    <property type="entry name" value="40S ribosomal protein S15a"/>
    <property type="match status" value="1"/>
</dbReference>
<dbReference type="PANTHER" id="PTHR11758">
    <property type="entry name" value="40S RIBOSOMAL PROTEIN S15A"/>
    <property type="match status" value="1"/>
</dbReference>
<dbReference type="EMBL" id="CP040089">
    <property type="protein sequence ID" value="QGA80969.1"/>
    <property type="molecule type" value="Genomic_DNA"/>
</dbReference>
<name>A0A5Q0UJG7_9ARCH</name>
<organism evidence="6 7">
    <name type="scientific">Candidatus Nanohalobium constans</name>
    <dbReference type="NCBI Taxonomy" id="2565781"/>
    <lineage>
        <taxon>Archaea</taxon>
        <taxon>Candidatus Nanohalarchaeota</taxon>
        <taxon>Candidatus Nanohalobia</taxon>
        <taxon>Candidatus Nanohalobiales</taxon>
        <taxon>Candidatus Nanohalobiaceae</taxon>
        <taxon>Candidatus Nanohalobium</taxon>
    </lineage>
</organism>
<dbReference type="KEGG" id="ncon:LC1Nh_1101"/>
<dbReference type="Gene3D" id="3.30.1490.10">
    <property type="match status" value="1"/>
</dbReference>
<reference evidence="7" key="1">
    <citation type="submission" date="2019-05" db="EMBL/GenBank/DDBJ databases">
        <title>Candidatus Nanohalobium constans, a novel model system to study the DPANN nano-sized archaea: genomic and physiological characterization of a nanoarchaeon co-cultured with its chitinotrophic host.</title>
        <authorList>
            <person name="La Cono V."/>
            <person name="Arcadi E."/>
            <person name="Crisafi F."/>
            <person name="Denaro R."/>
            <person name="La Spada G."/>
            <person name="Messina E."/>
            <person name="Smedile F."/>
            <person name="Toshchakov S.V."/>
            <person name="Shevchenko M.A."/>
            <person name="Golyshin P.N."/>
            <person name="Golyshina O.V."/>
            <person name="Ferrer M."/>
            <person name="Rohde M."/>
            <person name="Mushegian A."/>
            <person name="Sorokin D.Y."/>
            <person name="Giuliano L."/>
            <person name="Yakimov M.M."/>
        </authorList>
    </citation>
    <scope>NUCLEOTIDE SEQUENCE [LARGE SCALE GENOMIC DNA]</scope>
    <source>
        <strain evidence="7">LC1Nh</strain>
    </source>
</reference>
<evidence type="ECO:0000256" key="1">
    <source>
        <dbReference type="ARBA" id="ARBA00002569"/>
    </source>
</evidence>
<evidence type="ECO:0000256" key="4">
    <source>
        <dbReference type="ARBA" id="ARBA00022980"/>
    </source>
</evidence>
<dbReference type="GO" id="GO:0019843">
    <property type="term" value="F:rRNA binding"/>
    <property type="evidence" value="ECO:0007669"/>
    <property type="project" value="UniProtKB-KW"/>
</dbReference>
<keyword evidence="5" id="KW-0687">Ribonucleoprotein</keyword>
<comment type="function">
    <text evidence="1">One of the primary rRNA binding proteins, it binds directly to 16S rRNA central domain where it helps coordinate assembly of the platform of the 30S subunit.</text>
</comment>
<dbReference type="InterPro" id="IPR035987">
    <property type="entry name" value="Ribosomal_uS8_sf"/>
</dbReference>
<keyword evidence="7" id="KW-1185">Reference proteome</keyword>
<dbReference type="SUPFAM" id="SSF56047">
    <property type="entry name" value="Ribosomal protein S8"/>
    <property type="match status" value="1"/>
</dbReference>
<sequence>MKHDTLSDALSAINNAARNGKDYATVSPTSNLLKNVLIQLQQKGYIGVFELVEDGQGGKFKIEVTDEVNECQPVKPNFSVQNDEFDKWAKRYLPAQGFGDLIVTTSHGIMTHEEAQDENLGGKLLGYVY</sequence>
<evidence type="ECO:0000256" key="5">
    <source>
        <dbReference type="ARBA" id="ARBA00023274"/>
    </source>
</evidence>
<keyword evidence="3" id="KW-0699">rRNA-binding</keyword>
<dbReference type="GO" id="GO:0006412">
    <property type="term" value="P:translation"/>
    <property type="evidence" value="ECO:0007669"/>
    <property type="project" value="InterPro"/>
</dbReference>
<dbReference type="Pfam" id="PF00410">
    <property type="entry name" value="Ribosomal_S8"/>
    <property type="match status" value="1"/>
</dbReference>
<keyword evidence="4 6" id="KW-0689">Ribosomal protein</keyword>
<dbReference type="Gene3D" id="3.30.1370.30">
    <property type="match status" value="1"/>
</dbReference>
<dbReference type="OrthoDB" id="5670at2157"/>
<dbReference type="Proteomes" id="UP000377803">
    <property type="component" value="Chromosome"/>
</dbReference>
<dbReference type="GO" id="GO:0003735">
    <property type="term" value="F:structural constituent of ribosome"/>
    <property type="evidence" value="ECO:0007669"/>
    <property type="project" value="InterPro"/>
</dbReference>
<accession>A0A5Q0UJG7</accession>
<comment type="similarity">
    <text evidence="2">Belongs to the universal ribosomal protein uS8 family.</text>
</comment>
<dbReference type="InterPro" id="IPR000630">
    <property type="entry name" value="Ribosomal_uS8"/>
</dbReference>
<evidence type="ECO:0000313" key="6">
    <source>
        <dbReference type="EMBL" id="QGA80969.1"/>
    </source>
</evidence>
<protein>
    <submittedName>
        <fullName evidence="6">30S ribosomal protein S8</fullName>
    </submittedName>
</protein>
<dbReference type="AlphaFoldDB" id="A0A5Q0UJG7"/>
<dbReference type="RefSeq" id="WP_153550718.1">
    <property type="nucleotide sequence ID" value="NZ_CP040089.1"/>
</dbReference>